<dbReference type="Proteomes" id="UP000229498">
    <property type="component" value="Unassembled WGS sequence"/>
</dbReference>
<keyword evidence="5" id="KW-1185">Reference proteome</keyword>
<dbReference type="InterPro" id="IPR050832">
    <property type="entry name" value="Bact_Acetyltransf"/>
</dbReference>
<sequence>MASALSTARLKRGWRMDEGKWTIRRAAPDDAARLAELANALDFEDLGAEALCPFDASVMIRDFIGDNAILATEVAVAGGIVVGYAAHNLAYHAETAQPARWLENLYVTPEWRGGGVARSLMAAVALHALATGCDAVFWGVRRDNARGRRFYDKLGAGDEAADIRVLYGDALEGLAGEG</sequence>
<dbReference type="InterPro" id="IPR000182">
    <property type="entry name" value="GNAT_dom"/>
</dbReference>
<name>A0A2M9FWD9_9PROT</name>
<dbReference type="AlphaFoldDB" id="A0A2M9FWD9"/>
<dbReference type="InterPro" id="IPR016181">
    <property type="entry name" value="Acyl_CoA_acyltransferase"/>
</dbReference>
<feature type="domain" description="N-acetyltransferase" evidence="3">
    <location>
        <begin position="21"/>
        <end position="172"/>
    </location>
</feature>
<keyword evidence="1" id="KW-0808">Transferase</keyword>
<comment type="caution">
    <text evidence="4">The sequence shown here is derived from an EMBL/GenBank/DDBJ whole genome shotgun (WGS) entry which is preliminary data.</text>
</comment>
<proteinExistence type="predicted"/>
<keyword evidence="2" id="KW-0012">Acyltransferase</keyword>
<dbReference type="PROSITE" id="PS51186">
    <property type="entry name" value="GNAT"/>
    <property type="match status" value="1"/>
</dbReference>
<dbReference type="SUPFAM" id="SSF55729">
    <property type="entry name" value="Acyl-CoA N-acyltransferases (Nat)"/>
    <property type="match status" value="1"/>
</dbReference>
<dbReference type="OrthoDB" id="9805924at2"/>
<reference evidence="4 5" key="1">
    <citation type="submission" date="2017-11" db="EMBL/GenBank/DDBJ databases">
        <title>Draft genome sequence of Rhizobiales bacterium SY3-13.</title>
        <authorList>
            <person name="Sun C."/>
        </authorList>
    </citation>
    <scope>NUCLEOTIDE SEQUENCE [LARGE SCALE GENOMIC DNA]</scope>
    <source>
        <strain evidence="4 5">SY3-13</strain>
    </source>
</reference>
<accession>A0A2M9FWD9</accession>
<dbReference type="GO" id="GO:0016747">
    <property type="term" value="F:acyltransferase activity, transferring groups other than amino-acyl groups"/>
    <property type="evidence" value="ECO:0007669"/>
    <property type="project" value="InterPro"/>
</dbReference>
<gene>
    <name evidence="4" type="ORF">CVT23_20120</name>
</gene>
<dbReference type="Pfam" id="PF00583">
    <property type="entry name" value="Acetyltransf_1"/>
    <property type="match status" value="1"/>
</dbReference>
<dbReference type="EMBL" id="PHIG01000054">
    <property type="protein sequence ID" value="PJK27788.1"/>
    <property type="molecule type" value="Genomic_DNA"/>
</dbReference>
<dbReference type="PANTHER" id="PTHR43877">
    <property type="entry name" value="AMINOALKYLPHOSPHONATE N-ACETYLTRANSFERASE-RELATED-RELATED"/>
    <property type="match status" value="1"/>
</dbReference>
<evidence type="ECO:0000313" key="5">
    <source>
        <dbReference type="Proteomes" id="UP000229498"/>
    </source>
</evidence>
<dbReference type="CDD" id="cd04301">
    <property type="entry name" value="NAT_SF"/>
    <property type="match status" value="1"/>
</dbReference>
<evidence type="ECO:0000256" key="1">
    <source>
        <dbReference type="ARBA" id="ARBA00022679"/>
    </source>
</evidence>
<evidence type="ECO:0000313" key="4">
    <source>
        <dbReference type="EMBL" id="PJK27788.1"/>
    </source>
</evidence>
<dbReference type="Gene3D" id="3.40.630.30">
    <property type="match status" value="1"/>
</dbReference>
<evidence type="ECO:0000256" key="2">
    <source>
        <dbReference type="ARBA" id="ARBA00023315"/>
    </source>
</evidence>
<organism evidence="4 5">
    <name type="scientific">Minwuia thermotolerans</name>
    <dbReference type="NCBI Taxonomy" id="2056226"/>
    <lineage>
        <taxon>Bacteria</taxon>
        <taxon>Pseudomonadati</taxon>
        <taxon>Pseudomonadota</taxon>
        <taxon>Alphaproteobacteria</taxon>
        <taxon>Minwuiales</taxon>
        <taxon>Minwuiaceae</taxon>
        <taxon>Minwuia</taxon>
    </lineage>
</organism>
<dbReference type="PANTHER" id="PTHR43877:SF1">
    <property type="entry name" value="ACETYLTRANSFERASE"/>
    <property type="match status" value="1"/>
</dbReference>
<evidence type="ECO:0000259" key="3">
    <source>
        <dbReference type="PROSITE" id="PS51186"/>
    </source>
</evidence>
<protein>
    <recommendedName>
        <fullName evidence="3">N-acetyltransferase domain-containing protein</fullName>
    </recommendedName>
</protein>